<gene>
    <name evidence="1" type="ORF">QAD02_022245</name>
</gene>
<organism evidence="1 2">
    <name type="scientific">Eretmocerus hayati</name>
    <dbReference type="NCBI Taxonomy" id="131215"/>
    <lineage>
        <taxon>Eukaryota</taxon>
        <taxon>Metazoa</taxon>
        <taxon>Ecdysozoa</taxon>
        <taxon>Arthropoda</taxon>
        <taxon>Hexapoda</taxon>
        <taxon>Insecta</taxon>
        <taxon>Pterygota</taxon>
        <taxon>Neoptera</taxon>
        <taxon>Endopterygota</taxon>
        <taxon>Hymenoptera</taxon>
        <taxon>Apocrita</taxon>
        <taxon>Proctotrupomorpha</taxon>
        <taxon>Chalcidoidea</taxon>
        <taxon>Aphelinidae</taxon>
        <taxon>Aphelininae</taxon>
        <taxon>Eretmocerus</taxon>
    </lineage>
</organism>
<name>A0ACC2PSF6_9HYME</name>
<keyword evidence="2" id="KW-1185">Reference proteome</keyword>
<protein>
    <submittedName>
        <fullName evidence="1">Uncharacterized protein</fullName>
    </submittedName>
</protein>
<reference evidence="1" key="1">
    <citation type="submission" date="2023-04" db="EMBL/GenBank/DDBJ databases">
        <title>A chromosome-level genome assembly of the parasitoid wasp Eretmocerus hayati.</title>
        <authorList>
            <person name="Zhong Y."/>
            <person name="Liu S."/>
            <person name="Liu Y."/>
        </authorList>
    </citation>
    <scope>NUCLEOTIDE SEQUENCE</scope>
    <source>
        <strain evidence="1">ZJU_SS_LIU_2023</strain>
    </source>
</reference>
<comment type="caution">
    <text evidence="1">The sequence shown here is derived from an EMBL/GenBank/DDBJ whole genome shotgun (WGS) entry which is preliminary data.</text>
</comment>
<evidence type="ECO:0000313" key="2">
    <source>
        <dbReference type="Proteomes" id="UP001239111"/>
    </source>
</evidence>
<evidence type="ECO:0000313" key="1">
    <source>
        <dbReference type="EMBL" id="KAJ8686451.1"/>
    </source>
</evidence>
<sequence>MKDVMFDTSALMFLLLVSPMISVAHRIKRDSSHENNLVENVRRKSTLRQVNLVIRHGERSPQSTYPKDPYIDDPMEPFGWGQLTNAGRLSQYNQGLFLRQRYDQFLGTKYSPEVFWLQSTAADRTKMSALLEAAALWQPDDDQTFLSGLPWQPVTLNYQTKDQDDLLLLWATCPDYARMREAVLKSEEIQIVNQMHKDLYEALKRHTGQSIENPDDVFDLYSTLDAERTMKLPLPQWADEYFPEKMECLSKLSLKMNVYNESLLRMKAGPMISAIANNMVDKSRGNLKPAVRKMFMYVGHDSTISNLLEGMKIWDMQIPSYNIMTMIELHENDNGYSVQVYLKNSTRFEPYPLIIPGCDFACPLSQFLDILRPMIMSQSEWRKDCVLKDENYIPGQQPLP</sequence>
<dbReference type="EMBL" id="CM056741">
    <property type="protein sequence ID" value="KAJ8686451.1"/>
    <property type="molecule type" value="Genomic_DNA"/>
</dbReference>
<dbReference type="Proteomes" id="UP001239111">
    <property type="component" value="Chromosome 1"/>
</dbReference>
<proteinExistence type="predicted"/>
<accession>A0ACC2PSF6</accession>